<sequence>MWNGSVSGEGSDQRGSATCADKARKGSGGGSTPARIDGDGAPKNTVSTRIWRLRQPAPSRCSPPTCGAQLPSTPRPRPPLCSFPPIRTAVSHIPCRPPSPVYSSPSSHSPPPPSNPHPQNCTPPGPPHILAPLSYDFAFQLLPILCLASPALLHIVPCPPHRPLHRRSVLQSPHYTAMAPAAEKMSEVSGPRSSKIESLNLYGDVAKAKQGYVPDERIPTLSEIKRVIPQHCFRPNLALSIYYVLRDIAFISALYYGAFVTYGTKWHTAYLPFFWFFTGFFMWAIFVLGHDCGHGSFSRYKKHHKNTGNYEKDEIFYPMPESEYEGVDSFARFIYHELFFLGVLGYPVYLLKGYGNAMKNGSHFSTTSELFTKDERPLIVTTLTCWSVMATFLLTCGIRFGFGNLMTYYGIPFFIYCGWLLVVTFLHHTEPGTKWYNTKNWNYVKGNLESVDRVYGLLEHFHHDIGTHVVHHLFPAIPHYHLKEANAAVRPFLGDLHKIEKMNPLMQLPSSVKAWQSAHVIPDSTDVFVIPKA</sequence>
<feature type="compositionally biased region" description="Polar residues" evidence="1">
    <location>
        <begin position="1"/>
        <end position="16"/>
    </location>
</feature>
<dbReference type="GeneID" id="17320375"/>
<dbReference type="Gramene" id="CDF32850">
    <property type="protein sequence ID" value="CDF32850"/>
    <property type="gene ID" value="CHC_T00009454001"/>
</dbReference>
<feature type="compositionally biased region" description="Pro residues" evidence="1">
    <location>
        <begin position="73"/>
        <end position="82"/>
    </location>
</feature>
<dbReference type="GO" id="GO:0006629">
    <property type="term" value="P:lipid metabolic process"/>
    <property type="evidence" value="ECO:0007669"/>
    <property type="project" value="InterPro"/>
</dbReference>
<evidence type="ECO:0000256" key="1">
    <source>
        <dbReference type="SAM" id="MobiDB-lite"/>
    </source>
</evidence>
<dbReference type="AlphaFoldDB" id="R7Q5V8"/>
<evidence type="ECO:0000259" key="3">
    <source>
        <dbReference type="Pfam" id="PF00487"/>
    </source>
</evidence>
<dbReference type="PhylomeDB" id="R7Q5V8"/>
<evidence type="ECO:0000313" key="5">
    <source>
        <dbReference type="Proteomes" id="UP000012073"/>
    </source>
</evidence>
<dbReference type="Proteomes" id="UP000012073">
    <property type="component" value="Unassembled WGS sequence"/>
</dbReference>
<dbReference type="InterPro" id="IPR005804">
    <property type="entry name" value="FA_desaturase_dom"/>
</dbReference>
<gene>
    <name evidence="4" type="ORF">CHC_T00009454001</name>
</gene>
<reference evidence="5" key="1">
    <citation type="journal article" date="2013" name="Proc. Natl. Acad. Sci. U.S.A.">
        <title>Genome structure and metabolic features in the red seaweed Chondrus crispus shed light on evolution of the Archaeplastida.</title>
        <authorList>
            <person name="Collen J."/>
            <person name="Porcel B."/>
            <person name="Carre W."/>
            <person name="Ball S.G."/>
            <person name="Chaparro C."/>
            <person name="Tonon T."/>
            <person name="Barbeyron T."/>
            <person name="Michel G."/>
            <person name="Noel B."/>
            <person name="Valentin K."/>
            <person name="Elias M."/>
            <person name="Artiguenave F."/>
            <person name="Arun A."/>
            <person name="Aury J.M."/>
            <person name="Barbosa-Neto J.F."/>
            <person name="Bothwell J.H."/>
            <person name="Bouget F.Y."/>
            <person name="Brillet L."/>
            <person name="Cabello-Hurtado F."/>
            <person name="Capella-Gutierrez S."/>
            <person name="Charrier B."/>
            <person name="Cladiere L."/>
            <person name="Cock J.M."/>
            <person name="Coelho S.M."/>
            <person name="Colleoni C."/>
            <person name="Czjzek M."/>
            <person name="Da Silva C."/>
            <person name="Delage L."/>
            <person name="Denoeud F."/>
            <person name="Deschamps P."/>
            <person name="Dittami S.M."/>
            <person name="Gabaldon T."/>
            <person name="Gachon C.M."/>
            <person name="Groisillier A."/>
            <person name="Herve C."/>
            <person name="Jabbari K."/>
            <person name="Katinka M."/>
            <person name="Kloareg B."/>
            <person name="Kowalczyk N."/>
            <person name="Labadie K."/>
            <person name="Leblanc C."/>
            <person name="Lopez P.J."/>
            <person name="McLachlan D.H."/>
            <person name="Meslet-Cladiere L."/>
            <person name="Moustafa A."/>
            <person name="Nehr Z."/>
            <person name="Nyvall Collen P."/>
            <person name="Panaud O."/>
            <person name="Partensky F."/>
            <person name="Poulain J."/>
            <person name="Rensing S.A."/>
            <person name="Rousvoal S."/>
            <person name="Samson G."/>
            <person name="Symeonidi A."/>
            <person name="Weissenbach J."/>
            <person name="Zambounis A."/>
            <person name="Wincker P."/>
            <person name="Boyen C."/>
        </authorList>
    </citation>
    <scope>NUCLEOTIDE SEQUENCE [LARGE SCALE GENOMIC DNA]</scope>
    <source>
        <strain evidence="5">cv. Stackhouse</strain>
    </source>
</reference>
<feature type="compositionally biased region" description="Pro residues" evidence="1">
    <location>
        <begin position="108"/>
        <end position="125"/>
    </location>
</feature>
<keyword evidence="2" id="KW-1133">Transmembrane helix</keyword>
<proteinExistence type="predicted"/>
<keyword evidence="2" id="KW-0472">Membrane</keyword>
<feature type="transmembrane region" description="Helical" evidence="2">
    <location>
        <begin position="269"/>
        <end position="289"/>
    </location>
</feature>
<dbReference type="EMBL" id="HG001592">
    <property type="protein sequence ID" value="CDF32850.1"/>
    <property type="molecule type" value="Genomic_DNA"/>
</dbReference>
<protein>
    <submittedName>
        <fullName evidence="4">Omega-3 fatty acid desaturase</fullName>
    </submittedName>
</protein>
<feature type="transmembrane region" description="Helical" evidence="2">
    <location>
        <begin position="378"/>
        <end position="402"/>
    </location>
</feature>
<keyword evidence="2" id="KW-0812">Transmembrane</keyword>
<name>R7Q5V8_CHOCR</name>
<evidence type="ECO:0000313" key="4">
    <source>
        <dbReference type="EMBL" id="CDF32850.1"/>
    </source>
</evidence>
<feature type="transmembrane region" description="Helical" evidence="2">
    <location>
        <begin position="333"/>
        <end position="351"/>
    </location>
</feature>
<evidence type="ECO:0000256" key="2">
    <source>
        <dbReference type="SAM" id="Phobius"/>
    </source>
</evidence>
<dbReference type="GO" id="GO:0016491">
    <property type="term" value="F:oxidoreductase activity"/>
    <property type="evidence" value="ECO:0007669"/>
    <property type="project" value="InterPro"/>
</dbReference>
<dbReference type="InterPro" id="IPR012171">
    <property type="entry name" value="Fatty_acid_desaturase"/>
</dbReference>
<keyword evidence="5" id="KW-1185">Reference proteome</keyword>
<dbReference type="RefSeq" id="XP_005712651.1">
    <property type="nucleotide sequence ID" value="XM_005712594.1"/>
</dbReference>
<organism evidence="4 5">
    <name type="scientific">Chondrus crispus</name>
    <name type="common">Carrageen Irish moss</name>
    <name type="synonym">Polymorpha crispa</name>
    <dbReference type="NCBI Taxonomy" id="2769"/>
    <lineage>
        <taxon>Eukaryota</taxon>
        <taxon>Rhodophyta</taxon>
        <taxon>Florideophyceae</taxon>
        <taxon>Rhodymeniophycidae</taxon>
        <taxon>Gigartinales</taxon>
        <taxon>Gigartinaceae</taxon>
        <taxon>Chondrus</taxon>
    </lineage>
</organism>
<dbReference type="OrthoDB" id="1461976at2759"/>
<feature type="region of interest" description="Disordered" evidence="1">
    <location>
        <begin position="1"/>
        <end position="125"/>
    </location>
</feature>
<feature type="domain" description="Fatty acid desaturase" evidence="3">
    <location>
        <begin position="302"/>
        <end position="495"/>
    </location>
</feature>
<dbReference type="PANTHER" id="PTHR32100">
    <property type="entry name" value="OMEGA-6 FATTY ACID DESATURASE, CHLOROPLASTIC"/>
    <property type="match status" value="1"/>
</dbReference>
<dbReference type="KEGG" id="ccp:CHC_T00009454001"/>
<dbReference type="Pfam" id="PF00487">
    <property type="entry name" value="FA_desaturase"/>
    <property type="match status" value="1"/>
</dbReference>
<dbReference type="STRING" id="2769.R7Q5V8"/>
<feature type="transmembrane region" description="Helical" evidence="2">
    <location>
        <begin position="408"/>
        <end position="426"/>
    </location>
</feature>
<feature type="transmembrane region" description="Helical" evidence="2">
    <location>
        <begin position="241"/>
        <end position="262"/>
    </location>
</feature>
<accession>R7Q5V8</accession>